<organism evidence="2 3">
    <name type="scientific">Polynucleobacter kasalickyi</name>
    <dbReference type="NCBI Taxonomy" id="1938817"/>
    <lineage>
        <taxon>Bacteria</taxon>
        <taxon>Pseudomonadati</taxon>
        <taxon>Pseudomonadota</taxon>
        <taxon>Betaproteobacteria</taxon>
        <taxon>Burkholderiales</taxon>
        <taxon>Burkholderiaceae</taxon>
        <taxon>Polynucleobacter</taxon>
    </lineage>
</organism>
<name>A0A1W2ARA8_9BURK</name>
<evidence type="ECO:0000313" key="3">
    <source>
        <dbReference type="Proteomes" id="UP000192708"/>
    </source>
</evidence>
<accession>A0A1W2ARA8</accession>
<dbReference type="NCBIfam" id="NF038351">
    <property type="entry name" value="cyt_ox_assem_30"/>
    <property type="match status" value="1"/>
</dbReference>
<keyword evidence="3" id="KW-1185">Reference proteome</keyword>
<dbReference type="Proteomes" id="UP000192708">
    <property type="component" value="Unassembled WGS sequence"/>
</dbReference>
<dbReference type="AlphaFoldDB" id="A0A1W2ARA8"/>
<keyword evidence="1" id="KW-0472">Membrane</keyword>
<sequence length="43" mass="4615">MESDTNKIAVTKTSSANKRMGLTLLSIAVVFFASVIIKKMIVG</sequence>
<reference evidence="2 3" key="1">
    <citation type="submission" date="2017-04" db="EMBL/GenBank/DDBJ databases">
        <authorList>
            <person name="Afonso C.L."/>
            <person name="Miller P.J."/>
            <person name="Scott M.A."/>
            <person name="Spackman E."/>
            <person name="Goraichik I."/>
            <person name="Dimitrov K.M."/>
            <person name="Suarez D.L."/>
            <person name="Swayne D.E."/>
        </authorList>
    </citation>
    <scope>NUCLEOTIDE SEQUENCE [LARGE SCALE GENOMIC DNA]</scope>
    <source>
        <strain evidence="2 3">VK13</strain>
    </source>
</reference>
<keyword evidence="1" id="KW-0812">Transmembrane</keyword>
<gene>
    <name evidence="2" type="ORF">SAMN06296008_11038</name>
</gene>
<proteinExistence type="predicted"/>
<keyword evidence="1" id="KW-1133">Transmembrane helix</keyword>
<evidence type="ECO:0000256" key="1">
    <source>
        <dbReference type="SAM" id="Phobius"/>
    </source>
</evidence>
<dbReference type="EMBL" id="FWXJ01000010">
    <property type="protein sequence ID" value="SMC63236.1"/>
    <property type="molecule type" value="Genomic_DNA"/>
</dbReference>
<dbReference type="RefSeq" id="WP_369405856.1">
    <property type="nucleotide sequence ID" value="NZ_FWXJ01000010.1"/>
</dbReference>
<dbReference type="InterPro" id="IPR047811">
    <property type="entry name" value="CytC_ox_assmbl_put"/>
</dbReference>
<evidence type="ECO:0000313" key="2">
    <source>
        <dbReference type="EMBL" id="SMC63236.1"/>
    </source>
</evidence>
<protein>
    <submittedName>
        <fullName evidence="2">Uncharacterized protein</fullName>
    </submittedName>
</protein>
<feature type="transmembrane region" description="Helical" evidence="1">
    <location>
        <begin position="20"/>
        <end position="37"/>
    </location>
</feature>